<feature type="transmembrane region" description="Helical" evidence="6">
    <location>
        <begin position="21"/>
        <end position="46"/>
    </location>
</feature>
<dbReference type="GO" id="GO:0004888">
    <property type="term" value="F:transmembrane signaling receptor activity"/>
    <property type="evidence" value="ECO:0007669"/>
    <property type="project" value="InterPro"/>
</dbReference>
<dbReference type="Gene3D" id="1.10.287.950">
    <property type="entry name" value="Methyl-accepting chemotaxis protein"/>
    <property type="match status" value="1"/>
</dbReference>
<dbReference type="GO" id="GO:0016020">
    <property type="term" value="C:membrane"/>
    <property type="evidence" value="ECO:0007669"/>
    <property type="project" value="InterPro"/>
</dbReference>
<evidence type="ECO:0000256" key="4">
    <source>
        <dbReference type="ARBA" id="ARBA00029447"/>
    </source>
</evidence>
<organism evidence="9 10">
    <name type="scientific">Pengzhenrongella sicca</name>
    <dbReference type="NCBI Taxonomy" id="2819238"/>
    <lineage>
        <taxon>Bacteria</taxon>
        <taxon>Bacillati</taxon>
        <taxon>Actinomycetota</taxon>
        <taxon>Actinomycetes</taxon>
        <taxon>Micrococcales</taxon>
        <taxon>Pengzhenrongella</taxon>
    </lineage>
</organism>
<evidence type="ECO:0000256" key="3">
    <source>
        <dbReference type="ARBA" id="ARBA00023224"/>
    </source>
</evidence>
<evidence type="ECO:0000259" key="7">
    <source>
        <dbReference type="PROSITE" id="PS50111"/>
    </source>
</evidence>
<dbReference type="Proteomes" id="UP000663937">
    <property type="component" value="Chromosome"/>
</dbReference>
<dbReference type="InterPro" id="IPR024478">
    <property type="entry name" value="HlyB_4HB_MCP"/>
</dbReference>
<dbReference type="PANTHER" id="PTHR32089:SF112">
    <property type="entry name" value="LYSOZYME-LIKE PROTEIN-RELATED"/>
    <property type="match status" value="1"/>
</dbReference>
<evidence type="ECO:0000256" key="2">
    <source>
        <dbReference type="ARBA" id="ARBA00022989"/>
    </source>
</evidence>
<name>A0A8A4Z9N0_9MICO</name>
<dbReference type="PROSITE" id="PS50885">
    <property type="entry name" value="HAMP"/>
    <property type="match status" value="1"/>
</dbReference>
<proteinExistence type="inferred from homology"/>
<dbReference type="Pfam" id="PF12729">
    <property type="entry name" value="4HB_MCP_1"/>
    <property type="match status" value="1"/>
</dbReference>
<reference evidence="9" key="1">
    <citation type="submission" date="2021-03" db="EMBL/GenBank/DDBJ databases">
        <title>Pengzhenrongella sicca gen. nov., sp. nov., a new member of suborder Micrococcineae isolated from High-Arctic tundra soil.</title>
        <authorList>
            <person name="Peng F."/>
        </authorList>
    </citation>
    <scope>NUCLEOTIDE SEQUENCE</scope>
    <source>
        <strain evidence="9">LRZ-2</strain>
    </source>
</reference>
<dbReference type="SMART" id="SM00283">
    <property type="entry name" value="MA"/>
    <property type="match status" value="1"/>
</dbReference>
<accession>A0A8A4Z9N0</accession>
<dbReference type="SUPFAM" id="SSF58104">
    <property type="entry name" value="Methyl-accepting chemotaxis protein (MCP) signaling domain"/>
    <property type="match status" value="1"/>
</dbReference>
<evidence type="ECO:0000256" key="1">
    <source>
        <dbReference type="ARBA" id="ARBA00022692"/>
    </source>
</evidence>
<keyword evidence="6" id="KW-0472">Membrane</keyword>
<dbReference type="KEGG" id="psic:J4E96_12095"/>
<evidence type="ECO:0000259" key="8">
    <source>
        <dbReference type="PROSITE" id="PS50885"/>
    </source>
</evidence>
<comment type="similarity">
    <text evidence="4">Belongs to the methyl-accepting chemotaxis (MCP) protein family.</text>
</comment>
<evidence type="ECO:0000256" key="5">
    <source>
        <dbReference type="PROSITE-ProRule" id="PRU00284"/>
    </source>
</evidence>
<dbReference type="Pfam" id="PF00672">
    <property type="entry name" value="HAMP"/>
    <property type="match status" value="1"/>
</dbReference>
<keyword evidence="10" id="KW-1185">Reference proteome</keyword>
<keyword evidence="1 6" id="KW-0812">Transmembrane</keyword>
<feature type="domain" description="Methyl-accepting transducer" evidence="7">
    <location>
        <begin position="284"/>
        <end position="527"/>
    </location>
</feature>
<protein>
    <submittedName>
        <fullName evidence="9">Methyl-accepting chemotaxis protein</fullName>
    </submittedName>
</protein>
<feature type="transmembrane region" description="Helical" evidence="6">
    <location>
        <begin position="205"/>
        <end position="225"/>
    </location>
</feature>
<dbReference type="PROSITE" id="PS50111">
    <property type="entry name" value="CHEMOTAXIS_TRANSDUC_2"/>
    <property type="match status" value="1"/>
</dbReference>
<dbReference type="PRINTS" id="PR00260">
    <property type="entry name" value="CHEMTRNSDUCR"/>
</dbReference>
<dbReference type="EMBL" id="CP071868">
    <property type="protein sequence ID" value="QTE28131.1"/>
    <property type="molecule type" value="Genomic_DNA"/>
</dbReference>
<evidence type="ECO:0000313" key="10">
    <source>
        <dbReference type="Proteomes" id="UP000663937"/>
    </source>
</evidence>
<dbReference type="InterPro" id="IPR004090">
    <property type="entry name" value="Chemotax_Me-accpt_rcpt"/>
</dbReference>
<keyword evidence="3 5" id="KW-0807">Transducer</keyword>
<dbReference type="InterPro" id="IPR003660">
    <property type="entry name" value="HAMP_dom"/>
</dbReference>
<dbReference type="PANTHER" id="PTHR32089">
    <property type="entry name" value="METHYL-ACCEPTING CHEMOTAXIS PROTEIN MCPB"/>
    <property type="match status" value="1"/>
</dbReference>
<gene>
    <name evidence="9" type="ORF">J4E96_12095</name>
</gene>
<dbReference type="GO" id="GO:0006935">
    <property type="term" value="P:chemotaxis"/>
    <property type="evidence" value="ECO:0007669"/>
    <property type="project" value="InterPro"/>
</dbReference>
<dbReference type="Pfam" id="PF00015">
    <property type="entry name" value="MCPsignal"/>
    <property type="match status" value="1"/>
</dbReference>
<keyword evidence="2 6" id="KW-1133">Transmembrane helix</keyword>
<dbReference type="GO" id="GO:0007165">
    <property type="term" value="P:signal transduction"/>
    <property type="evidence" value="ECO:0007669"/>
    <property type="project" value="UniProtKB-KW"/>
</dbReference>
<dbReference type="AlphaFoldDB" id="A0A8A4Z9N0"/>
<sequence length="542" mass="54957">MSGDTATPGTRSRFFRITDRSVTVQVAASIAVVAVVAMVIAALGVVGVTRMATTADELYSQDVQGTSLAGQMKYQMVFAQYNAVSGAFATDPAKATANKAARDDALTQIDVVADQYLTQARPGAAQADLLETVRADVATYTDAIAQTEVLLAAGKAQERTELVATVVSPLGATIGANIDKLLALQVEASAQANDDAAALATQVRLWTILVTAFGSVLALALGVLVTRSLTSGIRKVKYVADGLAAGDLTRSSGLTQGDEVGQTAAALDHASANLKGLVTGVVEIARTLAAALEELAASNAEMAVGVDGSSAQAGVVAAAAEQVSRNVQTVAAGAEQMGASIREIAQNANEAAKVAHQATGVAKVTNETVTQLGVSSVEIGNVVKVITQIAAQTNLLALNATIEAARAGEAGKGFAVVASEVKDLAQETARATEEITRRVDAIQVDTTGAVVAIGEISAIIASINDYQLTIASAVEEQTATTNEMSRSVTEAATGSGEIAANITGIATAAAASSVSVAQGAEAVTELARMSADLRDRVAAFTV</sequence>
<feature type="domain" description="HAMP" evidence="8">
    <location>
        <begin position="227"/>
        <end position="279"/>
    </location>
</feature>
<dbReference type="RefSeq" id="WP_227422361.1">
    <property type="nucleotide sequence ID" value="NZ_CP071868.1"/>
</dbReference>
<evidence type="ECO:0000313" key="9">
    <source>
        <dbReference type="EMBL" id="QTE28131.1"/>
    </source>
</evidence>
<evidence type="ECO:0000256" key="6">
    <source>
        <dbReference type="SAM" id="Phobius"/>
    </source>
</evidence>
<dbReference type="InterPro" id="IPR004089">
    <property type="entry name" value="MCPsignal_dom"/>
</dbReference>
<dbReference type="SMART" id="SM00304">
    <property type="entry name" value="HAMP"/>
    <property type="match status" value="2"/>
</dbReference>